<evidence type="ECO:0000313" key="3">
    <source>
        <dbReference type="Proteomes" id="UP001285441"/>
    </source>
</evidence>
<name>A0AAE0NHW1_9PEZI</name>
<gene>
    <name evidence="2" type="ORF">B0H63DRAFT_561448</name>
</gene>
<keyword evidence="3" id="KW-1185">Reference proteome</keyword>
<keyword evidence="1" id="KW-0732">Signal</keyword>
<sequence>MSAGLEWVGIALSLAKTVEALTDFLIVGYNDTAKFGQDLEKTRLALSLEATNFKSLKTVLFGRPAKTAPPGTSPRFALFGYKSVPPVINTNKPPDLQVKLIQNDIEARTVAGAQPSALFQRMHSQGFIGDMDSLGLSDGVQLARLSIDAGSMSPTGHSSPLIADDKLVTLFEQASTLLQSTTRRLVLTNPGGFLAKGQHFLLEYKEYDEDKQGNPSDAAQTRIKQLASMLHEMKSARYRTLQGGNYYWRKGLFVLSFPIPPSLVPSYSTLMPMLLQSKVPSLEDRFILARRLCAAIAQLHLVGWVHKSFRSDNILFFTARDKTPGSSIDALEHLYLLGWEYSRPETGFSSKPMDSADIAENVYPHPEQWGLPPVRFNRLHDIYSLGSGKLVRVRLIDSANDHKMLSSMGRRYQSLVLRCLEGDFSCSDEPEKDESTVFSGEVDRMVFQAEIMDTLDEIVSHL</sequence>
<evidence type="ECO:0008006" key="4">
    <source>
        <dbReference type="Google" id="ProtNLM"/>
    </source>
</evidence>
<comment type="caution">
    <text evidence="2">The sequence shown here is derived from an EMBL/GenBank/DDBJ whole genome shotgun (WGS) entry which is preliminary data.</text>
</comment>
<evidence type="ECO:0000256" key="1">
    <source>
        <dbReference type="SAM" id="SignalP"/>
    </source>
</evidence>
<protein>
    <recommendedName>
        <fullName evidence="4">Protein kinase domain-containing protein</fullName>
    </recommendedName>
</protein>
<feature type="signal peptide" evidence="1">
    <location>
        <begin position="1"/>
        <end position="20"/>
    </location>
</feature>
<accession>A0AAE0NHW1</accession>
<dbReference type="PANTHER" id="PTHR37542:SF3">
    <property type="entry name" value="PRION-INHIBITION AND PROPAGATION HELO DOMAIN-CONTAINING PROTEIN"/>
    <property type="match status" value="1"/>
</dbReference>
<reference evidence="2" key="2">
    <citation type="submission" date="2023-06" db="EMBL/GenBank/DDBJ databases">
        <authorList>
            <consortium name="Lawrence Berkeley National Laboratory"/>
            <person name="Haridas S."/>
            <person name="Hensen N."/>
            <person name="Bonometti L."/>
            <person name="Westerberg I."/>
            <person name="Brannstrom I.O."/>
            <person name="Guillou S."/>
            <person name="Cros-Aarteil S."/>
            <person name="Calhoun S."/>
            <person name="Kuo A."/>
            <person name="Mondo S."/>
            <person name="Pangilinan J."/>
            <person name="Riley R."/>
            <person name="LaButti K."/>
            <person name="Andreopoulos B."/>
            <person name="Lipzen A."/>
            <person name="Chen C."/>
            <person name="Yanf M."/>
            <person name="Daum C."/>
            <person name="Ng V."/>
            <person name="Clum A."/>
            <person name="Steindorff A."/>
            <person name="Ohm R."/>
            <person name="Martin F."/>
            <person name="Silar P."/>
            <person name="Natvig D."/>
            <person name="Lalanne C."/>
            <person name="Gautier V."/>
            <person name="Ament-velasquez S.L."/>
            <person name="Kruys A."/>
            <person name="Hutchinson M.I."/>
            <person name="Powell A.J."/>
            <person name="Barry K."/>
            <person name="Miller A.N."/>
            <person name="Grigoriev I.V."/>
            <person name="Debuchy R."/>
            <person name="Gladieux P."/>
            <person name="Thoren M.H."/>
            <person name="Johannesson H."/>
        </authorList>
    </citation>
    <scope>NUCLEOTIDE SEQUENCE</scope>
    <source>
        <strain evidence="2">CBS 232.78</strain>
    </source>
</reference>
<reference evidence="2" key="1">
    <citation type="journal article" date="2023" name="Mol. Phylogenet. Evol.">
        <title>Genome-scale phylogeny and comparative genomics of the fungal order Sordariales.</title>
        <authorList>
            <person name="Hensen N."/>
            <person name="Bonometti L."/>
            <person name="Westerberg I."/>
            <person name="Brannstrom I.O."/>
            <person name="Guillou S."/>
            <person name="Cros-Aarteil S."/>
            <person name="Calhoun S."/>
            <person name="Haridas S."/>
            <person name="Kuo A."/>
            <person name="Mondo S."/>
            <person name="Pangilinan J."/>
            <person name="Riley R."/>
            <person name="LaButti K."/>
            <person name="Andreopoulos B."/>
            <person name="Lipzen A."/>
            <person name="Chen C."/>
            <person name="Yan M."/>
            <person name="Daum C."/>
            <person name="Ng V."/>
            <person name="Clum A."/>
            <person name="Steindorff A."/>
            <person name="Ohm R.A."/>
            <person name="Martin F."/>
            <person name="Silar P."/>
            <person name="Natvig D.O."/>
            <person name="Lalanne C."/>
            <person name="Gautier V."/>
            <person name="Ament-Velasquez S.L."/>
            <person name="Kruys A."/>
            <person name="Hutchinson M.I."/>
            <person name="Powell A.J."/>
            <person name="Barry K."/>
            <person name="Miller A.N."/>
            <person name="Grigoriev I.V."/>
            <person name="Debuchy R."/>
            <person name="Gladieux P."/>
            <person name="Hiltunen Thoren M."/>
            <person name="Johannesson H."/>
        </authorList>
    </citation>
    <scope>NUCLEOTIDE SEQUENCE</scope>
    <source>
        <strain evidence="2">CBS 232.78</strain>
    </source>
</reference>
<dbReference type="SUPFAM" id="SSF56112">
    <property type="entry name" value="Protein kinase-like (PK-like)"/>
    <property type="match status" value="1"/>
</dbReference>
<dbReference type="InterPro" id="IPR011009">
    <property type="entry name" value="Kinase-like_dom_sf"/>
</dbReference>
<organism evidence="2 3">
    <name type="scientific">Podospora didyma</name>
    <dbReference type="NCBI Taxonomy" id="330526"/>
    <lineage>
        <taxon>Eukaryota</taxon>
        <taxon>Fungi</taxon>
        <taxon>Dikarya</taxon>
        <taxon>Ascomycota</taxon>
        <taxon>Pezizomycotina</taxon>
        <taxon>Sordariomycetes</taxon>
        <taxon>Sordariomycetidae</taxon>
        <taxon>Sordariales</taxon>
        <taxon>Podosporaceae</taxon>
        <taxon>Podospora</taxon>
    </lineage>
</organism>
<dbReference type="EMBL" id="JAULSW010000005">
    <property type="protein sequence ID" value="KAK3381838.1"/>
    <property type="molecule type" value="Genomic_DNA"/>
</dbReference>
<feature type="chain" id="PRO_5042042598" description="Protein kinase domain-containing protein" evidence="1">
    <location>
        <begin position="21"/>
        <end position="462"/>
    </location>
</feature>
<evidence type="ECO:0000313" key="2">
    <source>
        <dbReference type="EMBL" id="KAK3381838.1"/>
    </source>
</evidence>
<dbReference type="AlphaFoldDB" id="A0AAE0NHW1"/>
<dbReference type="PANTHER" id="PTHR37542">
    <property type="entry name" value="HELO DOMAIN-CONTAINING PROTEIN-RELATED"/>
    <property type="match status" value="1"/>
</dbReference>
<dbReference type="Proteomes" id="UP001285441">
    <property type="component" value="Unassembled WGS sequence"/>
</dbReference>
<proteinExistence type="predicted"/>